<keyword evidence="11 14" id="KW-0472">Membrane</keyword>
<keyword evidence="2" id="KW-0813">Transport</keyword>
<evidence type="ECO:0000256" key="2">
    <source>
        <dbReference type="ARBA" id="ARBA00022448"/>
    </source>
</evidence>
<dbReference type="InterPro" id="IPR018247">
    <property type="entry name" value="EF_Hand_1_Ca_BS"/>
</dbReference>
<accession>A0A1Q9CWP3</accession>
<dbReference type="AlphaFoldDB" id="A0A1Q9CWP3"/>
<evidence type="ECO:0000313" key="16">
    <source>
        <dbReference type="EMBL" id="OLP87344.1"/>
    </source>
</evidence>
<dbReference type="Gene3D" id="1.20.120.350">
    <property type="entry name" value="Voltage-gated potassium channels. Chain C"/>
    <property type="match status" value="1"/>
</dbReference>
<comment type="subcellular location">
    <subcellularLocation>
        <location evidence="1">Membrane</location>
        <topology evidence="1">Multi-pass membrane protein</topology>
    </subcellularLocation>
</comment>
<sequence length="1093" mass="122589">MFGLLKPPQQGPPLGKAQAPMAAHCQSAFAEFLDASWSAFRKQMLQAYEDSQPAAHLTPDSIGRKIRSLEQELQELRSAHYEEPDPVLNGDAHHPGLASEEPVLRIKDTSHAELLCNMKPQRLAIDDEQARLVSLDPEFQESLVKGSSENISLAEAKSAQGSMEATDDFEHAKGRVSRISATSGVEDEKGGGVQVAARDQQTNAVRHRLRLRLGAVSGKKLITAKSLHNAIEALGLTTYTEEHCNDLVNQLADYIDLKFVAKDKDAQFARSNSPGSHTGGIFWENERNFGRPVWNWPKEAEFSRSASREIQTNDLPAKANANVVPIQALMDLFLARDSDLHKKIFGPFNRTQFQGVVLMRQAVCNSFGVDTDWALASFDTEFCLVERLQVYGHQFEENNKVFELVHKEVAEGYMESIPGGCSEDDRLIGNSKASGASPAAKFEERAEVLRETPEPRAEDCWVLFSMDVKSARKFLRTAPEVVGFAVFHILNQFFVYLVNHFGTKWSAYWWSRCWVRFSAWDATTNLDAACLSSIRILKHFVSQTSCGWANSKEILNGFADAWAGRCLGGIGGWFHAASGTRRWFHLGLNREDIPEEWMSPQRMQAGIGSTELMAQLALMIAWAKVCSLPCAHRAVLRQYSDNMGVAMKEILLAGDTNRLVAELTFVRINDLAAPPESINPLMYIEPFVSFLIIANGIMIGFQTDRRWENWSGWPYIEGVLAFFLLLESSLRFYLSGPREFACGPDWLWNWFDFFLMLTGVTDVVIQAIGDLDQNMGTSSLLRFCRLIRLVRVVKVFRLKCMKELRLMVKGLVAGLRTLLLAFALLFTVLYVISGFATMTIGRDERTAAMGLDDLFADLPQSMFTAFRCYSGECMSARGEPIQVLLAENFGFVFVFCYVVTYMLVALGIFNVILAVYVDITMRAAKETEAVTSEQHARESIRIARTTRELLKKFAQAYRLYQDSDEPDRQKFKIDSQNTVAYTDEDINDIAFSKELFLLVIQDRNVQALMDDLDLPPDRANLFEVIDADGSGTMDVTELVQGMLKIRGDVKKSDTVATLLATKALQEMVSEMRNTLSELESRMIQNFPASAKVA</sequence>
<evidence type="ECO:0000256" key="7">
    <source>
        <dbReference type="ARBA" id="ARBA00022837"/>
    </source>
</evidence>
<dbReference type="GO" id="GO:0008331">
    <property type="term" value="F:high voltage-gated calcium channel activity"/>
    <property type="evidence" value="ECO:0007669"/>
    <property type="project" value="TreeGrafter"/>
</dbReference>
<keyword evidence="13" id="KW-0407">Ion channel</keyword>
<feature type="transmembrane region" description="Helical" evidence="14">
    <location>
        <begin position="746"/>
        <end position="765"/>
    </location>
</feature>
<evidence type="ECO:0000256" key="1">
    <source>
        <dbReference type="ARBA" id="ARBA00004141"/>
    </source>
</evidence>
<dbReference type="SUPFAM" id="SSF81324">
    <property type="entry name" value="Voltage-gated potassium channels"/>
    <property type="match status" value="1"/>
</dbReference>
<evidence type="ECO:0000256" key="14">
    <source>
        <dbReference type="SAM" id="Phobius"/>
    </source>
</evidence>
<dbReference type="GO" id="GO:0005891">
    <property type="term" value="C:voltage-gated calcium channel complex"/>
    <property type="evidence" value="ECO:0007669"/>
    <property type="project" value="TreeGrafter"/>
</dbReference>
<evidence type="ECO:0000259" key="15">
    <source>
        <dbReference type="PROSITE" id="PS50222"/>
    </source>
</evidence>
<dbReference type="InterPro" id="IPR050599">
    <property type="entry name" value="VDCC_alpha-1_subunit"/>
</dbReference>
<gene>
    <name evidence="16" type="primary">Cacna1c</name>
    <name evidence="16" type="ORF">AK812_SmicGene31447</name>
</gene>
<evidence type="ECO:0000313" key="17">
    <source>
        <dbReference type="Proteomes" id="UP000186817"/>
    </source>
</evidence>
<dbReference type="InterPro" id="IPR027359">
    <property type="entry name" value="Volt_channel_dom_sf"/>
</dbReference>
<dbReference type="InterPro" id="IPR002048">
    <property type="entry name" value="EF_hand_dom"/>
</dbReference>
<feature type="transmembrane region" description="Helical" evidence="14">
    <location>
        <begin position="806"/>
        <end position="832"/>
    </location>
</feature>
<evidence type="ECO:0000256" key="5">
    <source>
        <dbReference type="ARBA" id="ARBA00022673"/>
    </source>
</evidence>
<keyword evidence="3" id="KW-0597">Phosphoprotein</keyword>
<dbReference type="Proteomes" id="UP000186817">
    <property type="component" value="Unassembled WGS sequence"/>
</dbReference>
<evidence type="ECO:0000256" key="3">
    <source>
        <dbReference type="ARBA" id="ARBA00022553"/>
    </source>
</evidence>
<organism evidence="16 17">
    <name type="scientific">Symbiodinium microadriaticum</name>
    <name type="common">Dinoflagellate</name>
    <name type="synonym">Zooxanthella microadriatica</name>
    <dbReference type="NCBI Taxonomy" id="2951"/>
    <lineage>
        <taxon>Eukaryota</taxon>
        <taxon>Sar</taxon>
        <taxon>Alveolata</taxon>
        <taxon>Dinophyceae</taxon>
        <taxon>Suessiales</taxon>
        <taxon>Symbiodiniaceae</taxon>
        <taxon>Symbiodinium</taxon>
    </lineage>
</organism>
<dbReference type="PROSITE" id="PS50222">
    <property type="entry name" value="EF_HAND_2"/>
    <property type="match status" value="1"/>
</dbReference>
<dbReference type="Gene3D" id="1.10.287.70">
    <property type="match status" value="1"/>
</dbReference>
<dbReference type="Pfam" id="PF00520">
    <property type="entry name" value="Ion_trans"/>
    <property type="match status" value="1"/>
</dbReference>
<keyword evidence="5" id="KW-0107">Calcium channel</keyword>
<keyword evidence="7" id="KW-0106">Calcium</keyword>
<reference evidence="16 17" key="1">
    <citation type="submission" date="2016-02" db="EMBL/GenBank/DDBJ databases">
        <title>Genome analysis of coral dinoflagellate symbionts highlights evolutionary adaptations to a symbiotic lifestyle.</title>
        <authorList>
            <person name="Aranda M."/>
            <person name="Li Y."/>
            <person name="Liew Y.J."/>
            <person name="Baumgarten S."/>
            <person name="Simakov O."/>
            <person name="Wilson M."/>
            <person name="Piel J."/>
            <person name="Ashoor H."/>
            <person name="Bougouffa S."/>
            <person name="Bajic V.B."/>
            <person name="Ryu T."/>
            <person name="Ravasi T."/>
            <person name="Bayer T."/>
            <person name="Micklem G."/>
            <person name="Kim H."/>
            <person name="Bhak J."/>
            <person name="Lajeunesse T.C."/>
            <person name="Voolstra C.R."/>
        </authorList>
    </citation>
    <scope>NUCLEOTIDE SEQUENCE [LARGE SCALE GENOMIC DNA]</scope>
    <source>
        <strain evidence="16 17">CCMP2467</strain>
    </source>
</reference>
<dbReference type="InterPro" id="IPR005821">
    <property type="entry name" value="Ion_trans_dom"/>
</dbReference>
<evidence type="ECO:0000256" key="12">
    <source>
        <dbReference type="ARBA" id="ARBA00023180"/>
    </source>
</evidence>
<evidence type="ECO:0000256" key="9">
    <source>
        <dbReference type="ARBA" id="ARBA00022989"/>
    </source>
</evidence>
<keyword evidence="6 14" id="KW-0812">Transmembrane</keyword>
<dbReference type="PANTHER" id="PTHR45628">
    <property type="entry name" value="VOLTAGE-DEPENDENT CALCIUM CHANNEL TYPE A SUBUNIT ALPHA-1"/>
    <property type="match status" value="1"/>
</dbReference>
<keyword evidence="8" id="KW-0851">Voltage-gated channel</keyword>
<dbReference type="EMBL" id="LSRX01000865">
    <property type="protein sequence ID" value="OLP87344.1"/>
    <property type="molecule type" value="Genomic_DNA"/>
</dbReference>
<evidence type="ECO:0000256" key="13">
    <source>
        <dbReference type="ARBA" id="ARBA00023303"/>
    </source>
</evidence>
<name>A0A1Q9CWP3_SYMMI</name>
<keyword evidence="10" id="KW-0406">Ion transport</keyword>
<dbReference type="PROSITE" id="PS00018">
    <property type="entry name" value="EF_HAND_1"/>
    <property type="match status" value="1"/>
</dbReference>
<keyword evidence="9 14" id="KW-1133">Transmembrane helix</keyword>
<dbReference type="OrthoDB" id="423689at2759"/>
<dbReference type="GO" id="GO:0098703">
    <property type="term" value="P:calcium ion import across plasma membrane"/>
    <property type="evidence" value="ECO:0007669"/>
    <property type="project" value="TreeGrafter"/>
</dbReference>
<feature type="transmembrane region" description="Helical" evidence="14">
    <location>
        <begin position="681"/>
        <end position="701"/>
    </location>
</feature>
<feature type="domain" description="EF-hand" evidence="15">
    <location>
        <begin position="1013"/>
        <end position="1048"/>
    </location>
</feature>
<evidence type="ECO:0000256" key="4">
    <source>
        <dbReference type="ARBA" id="ARBA00022568"/>
    </source>
</evidence>
<evidence type="ECO:0000256" key="6">
    <source>
        <dbReference type="ARBA" id="ARBA00022692"/>
    </source>
</evidence>
<keyword evidence="17" id="KW-1185">Reference proteome</keyword>
<evidence type="ECO:0000256" key="8">
    <source>
        <dbReference type="ARBA" id="ARBA00022882"/>
    </source>
</evidence>
<dbReference type="GO" id="GO:0005509">
    <property type="term" value="F:calcium ion binding"/>
    <property type="evidence" value="ECO:0007669"/>
    <property type="project" value="InterPro"/>
</dbReference>
<dbReference type="PANTHER" id="PTHR45628:SF7">
    <property type="entry name" value="VOLTAGE-DEPENDENT CALCIUM CHANNEL TYPE A SUBUNIT ALPHA-1"/>
    <property type="match status" value="1"/>
</dbReference>
<keyword evidence="12" id="KW-0325">Glycoprotein</keyword>
<proteinExistence type="predicted"/>
<evidence type="ECO:0000256" key="10">
    <source>
        <dbReference type="ARBA" id="ARBA00023065"/>
    </source>
</evidence>
<feature type="transmembrane region" description="Helical" evidence="14">
    <location>
        <begin position="713"/>
        <end position="734"/>
    </location>
</feature>
<keyword evidence="4" id="KW-0109">Calcium transport</keyword>
<comment type="caution">
    <text evidence="16">The sequence shown here is derived from an EMBL/GenBank/DDBJ whole genome shotgun (WGS) entry which is preliminary data.</text>
</comment>
<feature type="transmembrane region" description="Helical" evidence="14">
    <location>
        <begin position="889"/>
        <end position="917"/>
    </location>
</feature>
<protein>
    <submittedName>
        <fullName evidence="16">Voltage-dependent L-type calcium channel subunit alpha-1C</fullName>
    </submittedName>
</protein>
<evidence type="ECO:0000256" key="11">
    <source>
        <dbReference type="ARBA" id="ARBA00023136"/>
    </source>
</evidence>